<organism evidence="5 6">
    <name type="scientific">Geitlerinema calcuttense NRMC-F 0142</name>
    <dbReference type="NCBI Taxonomy" id="2922238"/>
    <lineage>
        <taxon>Bacteria</taxon>
        <taxon>Bacillati</taxon>
        <taxon>Cyanobacteriota</taxon>
        <taxon>Cyanophyceae</taxon>
        <taxon>Geitlerinematales</taxon>
        <taxon>Geitlerinemataceae</taxon>
        <taxon>Geitlerinema</taxon>
    </lineage>
</organism>
<dbReference type="Pfam" id="PF04577">
    <property type="entry name" value="Glyco_transf_61"/>
    <property type="match status" value="1"/>
</dbReference>
<dbReference type="Proteomes" id="UP001230986">
    <property type="component" value="Unassembled WGS sequence"/>
</dbReference>
<keyword evidence="1 5" id="KW-0328">Glycosyltransferase</keyword>
<dbReference type="InterPro" id="IPR007657">
    <property type="entry name" value="Glycosyltransferase_61"/>
</dbReference>
<dbReference type="EMBL" id="JASVEJ010000022">
    <property type="protein sequence ID" value="MDL5056998.1"/>
    <property type="molecule type" value="Genomic_DNA"/>
</dbReference>
<dbReference type="GO" id="GO:0016757">
    <property type="term" value="F:glycosyltransferase activity"/>
    <property type="evidence" value="ECO:0007669"/>
    <property type="project" value="UniProtKB-KW"/>
</dbReference>
<evidence type="ECO:0000313" key="6">
    <source>
        <dbReference type="Proteomes" id="UP001230986"/>
    </source>
</evidence>
<sequence length="411" mass="47329">MDKQAIKDILRPYWYAYRKAIIPLQKLAVKPFIYLTPESPSSMKPPSGFYPTTADWYKKYQNDPLSSYQEIHPSHSIQRPIPKTLDTQVHWKIRQNYAHEFPTTFVAKIPQGRAIWESGSVISADNKLLGDVSIEHRQILQNHSLFMVRKLPAVHFLSGTAAVLSTQGTDVYFHWMFDVLPRLELLRLAGINFDNIDHFIFSSYHRPFQIETLEALKVPSHKIIAHRDFIHLQAEQLLLPSWSGFPGQIPHWVCQFLRNTFLNSSINLQTESERRIYISRASATHRKIKNEAELINFLKPLGFQVVYLEQLSVGEQARLFASAKVVLAAHGAGLSNLVFCQPGTQVIELFSPEYVETHYWSLSHQLDLDYYYLIGEGKRPREGVDPHKIWDNIEINLNNLNTLLGMAQLSV</sequence>
<reference evidence="5 6" key="1">
    <citation type="submission" date="2023-06" db="EMBL/GenBank/DDBJ databases">
        <title>Whole genome sequence of Oscillatoria calcuttensis NRMC-F 0142.</title>
        <authorList>
            <person name="Shakena Fathima T."/>
            <person name="Muralitharan G."/>
            <person name="Thajuddin N."/>
        </authorList>
    </citation>
    <scope>NUCLEOTIDE SEQUENCE [LARGE SCALE GENOMIC DNA]</scope>
    <source>
        <strain evidence="5 6">NRMC-F 0142</strain>
    </source>
</reference>
<keyword evidence="3" id="KW-0325">Glycoprotein</keyword>
<dbReference type="InterPro" id="IPR049625">
    <property type="entry name" value="Glyco_transf_61_cat"/>
</dbReference>
<evidence type="ECO:0000256" key="2">
    <source>
        <dbReference type="ARBA" id="ARBA00022679"/>
    </source>
</evidence>
<feature type="domain" description="Glycosyltransferase 61 catalytic" evidence="4">
    <location>
        <begin position="172"/>
        <end position="347"/>
    </location>
</feature>
<comment type="caution">
    <text evidence="5">The sequence shown here is derived from an EMBL/GenBank/DDBJ whole genome shotgun (WGS) entry which is preliminary data.</text>
</comment>
<accession>A0ABT7LYC7</accession>
<protein>
    <submittedName>
        <fullName evidence="5">Glycosyltransferase family 61 protein</fullName>
        <ecNumber evidence="5">2.4.-.-</ecNumber>
    </submittedName>
</protein>
<gene>
    <name evidence="5" type="ORF">QQ055_05900</name>
</gene>
<evidence type="ECO:0000259" key="4">
    <source>
        <dbReference type="Pfam" id="PF04577"/>
    </source>
</evidence>
<dbReference type="EC" id="2.4.-.-" evidence="5"/>
<keyword evidence="2 5" id="KW-0808">Transferase</keyword>
<dbReference type="PANTHER" id="PTHR20961">
    <property type="entry name" value="GLYCOSYLTRANSFERASE"/>
    <property type="match status" value="1"/>
</dbReference>
<name>A0ABT7LYC7_9CYAN</name>
<evidence type="ECO:0000256" key="1">
    <source>
        <dbReference type="ARBA" id="ARBA00022676"/>
    </source>
</evidence>
<keyword evidence="6" id="KW-1185">Reference proteome</keyword>
<evidence type="ECO:0000313" key="5">
    <source>
        <dbReference type="EMBL" id="MDL5056998.1"/>
    </source>
</evidence>
<proteinExistence type="predicted"/>
<dbReference type="RefSeq" id="WP_284475420.1">
    <property type="nucleotide sequence ID" value="NZ_JASVEJ010000022.1"/>
</dbReference>
<evidence type="ECO:0000256" key="3">
    <source>
        <dbReference type="ARBA" id="ARBA00023180"/>
    </source>
</evidence>